<dbReference type="Proteomes" id="UP000037020">
    <property type="component" value="Unassembled WGS sequence"/>
</dbReference>
<dbReference type="Gene3D" id="3.20.170.20">
    <property type="entry name" value="Protein of unknown function DUF952"/>
    <property type="match status" value="1"/>
</dbReference>
<dbReference type="Pfam" id="PF06108">
    <property type="entry name" value="DUF952"/>
    <property type="match status" value="1"/>
</dbReference>
<dbReference type="EMBL" id="LGUT01004074">
    <property type="protein sequence ID" value="KOG63974.1"/>
    <property type="molecule type" value="Genomic_DNA"/>
</dbReference>
<dbReference type="InterPro" id="IPR009297">
    <property type="entry name" value="DUF952"/>
</dbReference>
<sequence length="120" mass="13185">MIFHVVPLDDWLTAPDRPYAPASLAAEGFVHCSPDETIALAVATAFYREAVGPLMVLLIDEHKLDVMVRWEDAVGTPPPGISPGTLFPHVYGRVNRTAVQGMMEVRRDETGRATELAVWS</sequence>
<accession>A0ABR5ITJ1</accession>
<dbReference type="PANTHER" id="PTHR34129:SF1">
    <property type="entry name" value="DUF952 DOMAIN-CONTAINING PROTEIN"/>
    <property type="match status" value="1"/>
</dbReference>
<keyword evidence="2" id="KW-1185">Reference proteome</keyword>
<protein>
    <recommendedName>
        <fullName evidence="3">DUF952 domain-containing protein</fullName>
    </recommendedName>
</protein>
<evidence type="ECO:0000313" key="1">
    <source>
        <dbReference type="EMBL" id="KOG63974.1"/>
    </source>
</evidence>
<dbReference type="SUPFAM" id="SSF56399">
    <property type="entry name" value="ADP-ribosylation"/>
    <property type="match status" value="1"/>
</dbReference>
<dbReference type="PANTHER" id="PTHR34129">
    <property type="entry name" value="BLR1139 PROTEIN"/>
    <property type="match status" value="1"/>
</dbReference>
<name>A0ABR5ITJ1_9ACTN</name>
<organism evidence="1 2">
    <name type="scientific">Streptomyces varsoviensis</name>
    <dbReference type="NCBI Taxonomy" id="67373"/>
    <lineage>
        <taxon>Bacteria</taxon>
        <taxon>Bacillati</taxon>
        <taxon>Actinomycetota</taxon>
        <taxon>Actinomycetes</taxon>
        <taxon>Kitasatosporales</taxon>
        <taxon>Streptomycetaceae</taxon>
        <taxon>Streptomyces</taxon>
    </lineage>
</organism>
<evidence type="ECO:0008006" key="3">
    <source>
        <dbReference type="Google" id="ProtNLM"/>
    </source>
</evidence>
<reference evidence="1 2" key="1">
    <citation type="submission" date="2015-07" db="EMBL/GenBank/DDBJ databases">
        <authorList>
            <person name="Ju K.-S."/>
            <person name="Doroghazi J.R."/>
            <person name="Metcalf W.W."/>
        </authorList>
    </citation>
    <scope>NUCLEOTIDE SEQUENCE [LARGE SCALE GENOMIC DNA]</scope>
    <source>
        <strain evidence="1 2">NRRL B-3589</strain>
    </source>
</reference>
<gene>
    <name evidence="1" type="ORF">ADK38_42095</name>
</gene>
<dbReference type="RefSeq" id="WP_030886854.1">
    <property type="nucleotide sequence ID" value="NZ_JBIRHZ010000015.1"/>
</dbReference>
<proteinExistence type="predicted"/>
<evidence type="ECO:0000313" key="2">
    <source>
        <dbReference type="Proteomes" id="UP000037020"/>
    </source>
</evidence>
<comment type="caution">
    <text evidence="1">The sequence shown here is derived from an EMBL/GenBank/DDBJ whole genome shotgun (WGS) entry which is preliminary data.</text>
</comment>